<dbReference type="Pfam" id="PF00672">
    <property type="entry name" value="HAMP"/>
    <property type="match status" value="1"/>
</dbReference>
<dbReference type="InterPro" id="IPR024478">
    <property type="entry name" value="HlyB_4HB_MCP"/>
</dbReference>
<dbReference type="PROSITE" id="PS50885">
    <property type="entry name" value="HAMP"/>
    <property type="match status" value="1"/>
</dbReference>
<dbReference type="GO" id="GO:0006935">
    <property type="term" value="P:chemotaxis"/>
    <property type="evidence" value="ECO:0007669"/>
    <property type="project" value="InterPro"/>
</dbReference>
<keyword evidence="5" id="KW-1133">Transmembrane helix</keyword>
<dbReference type="SMART" id="SM00304">
    <property type="entry name" value="HAMP"/>
    <property type="match status" value="1"/>
</dbReference>
<dbReference type="InterPro" id="IPR051310">
    <property type="entry name" value="MCP_chemotaxis"/>
</dbReference>
<dbReference type="PROSITE" id="PS50111">
    <property type="entry name" value="CHEMOTAXIS_TRANSDUC_2"/>
    <property type="match status" value="1"/>
</dbReference>
<dbReference type="Pfam" id="PF00015">
    <property type="entry name" value="MCPsignal"/>
    <property type="match status" value="1"/>
</dbReference>
<dbReference type="CDD" id="cd19411">
    <property type="entry name" value="MCP2201-like_sensor"/>
    <property type="match status" value="1"/>
</dbReference>
<dbReference type="PANTHER" id="PTHR43531">
    <property type="entry name" value="PROTEIN ICFG"/>
    <property type="match status" value="1"/>
</dbReference>
<proteinExistence type="inferred from homology"/>
<dbReference type="InterPro" id="IPR004090">
    <property type="entry name" value="Chemotax_Me-accpt_rcpt"/>
</dbReference>
<evidence type="ECO:0000256" key="1">
    <source>
        <dbReference type="ARBA" id="ARBA00004370"/>
    </source>
</evidence>
<comment type="similarity">
    <text evidence="3">Belongs to the methyl-accepting chemotaxis (MCP) protein family.</text>
</comment>
<keyword evidence="5" id="KW-0472">Membrane</keyword>
<dbReference type="InterPro" id="IPR047347">
    <property type="entry name" value="YvaQ-like_sensor"/>
</dbReference>
<feature type="domain" description="Methyl-accepting transducer" evidence="6">
    <location>
        <begin position="264"/>
        <end position="493"/>
    </location>
</feature>
<evidence type="ECO:0000256" key="2">
    <source>
        <dbReference type="ARBA" id="ARBA00022481"/>
    </source>
</evidence>
<dbReference type="Proteomes" id="UP000583752">
    <property type="component" value="Unassembled WGS sequence"/>
</dbReference>
<evidence type="ECO:0000313" key="9">
    <source>
        <dbReference type="Proteomes" id="UP000583752"/>
    </source>
</evidence>
<dbReference type="SMART" id="SM00283">
    <property type="entry name" value="MA"/>
    <property type="match status" value="1"/>
</dbReference>
<dbReference type="GO" id="GO:0004888">
    <property type="term" value="F:transmembrane signaling receptor activity"/>
    <property type="evidence" value="ECO:0007669"/>
    <property type="project" value="InterPro"/>
</dbReference>
<dbReference type="CDD" id="cd11386">
    <property type="entry name" value="MCP_signal"/>
    <property type="match status" value="1"/>
</dbReference>
<keyword evidence="9" id="KW-1185">Reference proteome</keyword>
<dbReference type="GO" id="GO:0007165">
    <property type="term" value="P:signal transduction"/>
    <property type="evidence" value="ECO:0007669"/>
    <property type="project" value="UniProtKB-KW"/>
</dbReference>
<evidence type="ECO:0000256" key="3">
    <source>
        <dbReference type="ARBA" id="ARBA00029447"/>
    </source>
</evidence>
<comment type="caution">
    <text evidence="8">The sequence shown here is derived from an EMBL/GenBank/DDBJ whole genome shotgun (WGS) entry which is preliminary data.</text>
</comment>
<dbReference type="CDD" id="cd06225">
    <property type="entry name" value="HAMP"/>
    <property type="match status" value="1"/>
</dbReference>
<dbReference type="PRINTS" id="PR00260">
    <property type="entry name" value="CHEMTRNSDUCR"/>
</dbReference>
<dbReference type="EMBL" id="JABBGG010000002">
    <property type="protein sequence ID" value="NML60474.1"/>
    <property type="molecule type" value="Genomic_DNA"/>
</dbReference>
<reference evidence="8 9" key="1">
    <citation type="submission" date="2020-04" db="EMBL/GenBank/DDBJ databases">
        <title>Massilia sp. RP-1-19 isolated from soil.</title>
        <authorList>
            <person name="Dahal R.H."/>
        </authorList>
    </citation>
    <scope>NUCLEOTIDE SEQUENCE [LARGE SCALE GENOMIC DNA]</scope>
    <source>
        <strain evidence="8 9">RP-1-19</strain>
    </source>
</reference>
<dbReference type="Pfam" id="PF12729">
    <property type="entry name" value="4HB_MCP_1"/>
    <property type="match status" value="1"/>
</dbReference>
<dbReference type="AlphaFoldDB" id="A0A848HGX1"/>
<gene>
    <name evidence="8" type="ORF">HHL21_05095</name>
</gene>
<keyword evidence="2" id="KW-0488">Methylation</keyword>
<protein>
    <submittedName>
        <fullName evidence="8">HAMP domain-containing protein</fullName>
    </submittedName>
</protein>
<dbReference type="RefSeq" id="WP_169464169.1">
    <property type="nucleotide sequence ID" value="NZ_JABBGG010000002.1"/>
</dbReference>
<dbReference type="InterPro" id="IPR003660">
    <property type="entry name" value="HAMP_dom"/>
</dbReference>
<dbReference type="SUPFAM" id="SSF58104">
    <property type="entry name" value="Methyl-accepting chemotaxis protein (MCP) signaling domain"/>
    <property type="match status" value="1"/>
</dbReference>
<accession>A0A848HGX1</accession>
<dbReference type="FunFam" id="1.10.287.950:FF:000001">
    <property type="entry name" value="Methyl-accepting chemotaxis sensory transducer"/>
    <property type="match status" value="1"/>
</dbReference>
<dbReference type="PANTHER" id="PTHR43531:SF14">
    <property type="entry name" value="METHYL-ACCEPTING CHEMOTAXIS PROTEIN I-RELATED"/>
    <property type="match status" value="1"/>
</dbReference>
<name>A0A848HGX1_9BURK</name>
<feature type="domain" description="HAMP" evidence="7">
    <location>
        <begin position="207"/>
        <end position="259"/>
    </location>
</feature>
<dbReference type="InterPro" id="IPR004089">
    <property type="entry name" value="MCPsignal_dom"/>
</dbReference>
<organism evidence="8 9">
    <name type="scientific">Massilia polaris</name>
    <dbReference type="NCBI Taxonomy" id="2728846"/>
    <lineage>
        <taxon>Bacteria</taxon>
        <taxon>Pseudomonadati</taxon>
        <taxon>Pseudomonadota</taxon>
        <taxon>Betaproteobacteria</taxon>
        <taxon>Burkholderiales</taxon>
        <taxon>Oxalobacteraceae</taxon>
        <taxon>Telluria group</taxon>
        <taxon>Massilia</taxon>
    </lineage>
</organism>
<evidence type="ECO:0000256" key="4">
    <source>
        <dbReference type="PROSITE-ProRule" id="PRU00284"/>
    </source>
</evidence>
<evidence type="ECO:0000259" key="6">
    <source>
        <dbReference type="PROSITE" id="PS50111"/>
    </source>
</evidence>
<dbReference type="Gene3D" id="1.10.287.950">
    <property type="entry name" value="Methyl-accepting chemotaxis protein"/>
    <property type="match status" value="1"/>
</dbReference>
<keyword evidence="5" id="KW-0812">Transmembrane</keyword>
<evidence type="ECO:0000259" key="7">
    <source>
        <dbReference type="PROSITE" id="PS50885"/>
    </source>
</evidence>
<comment type="subcellular location">
    <subcellularLocation>
        <location evidence="1">Membrane</location>
    </subcellularLocation>
</comment>
<dbReference type="GO" id="GO:0005886">
    <property type="term" value="C:plasma membrane"/>
    <property type="evidence" value="ECO:0007669"/>
    <property type="project" value="TreeGrafter"/>
</dbReference>
<keyword evidence="4" id="KW-0807">Transducer</keyword>
<sequence>MSIGQRLAIGFGIVIALLVMLAGISYQRITSLNKEVSAMVEQRYPKTVAANQVKADVNEATRSMLSVLVMSDPDQVRKELANVEARNTSATAAIEALADSTTDARGTEILKEIAASRAKFLPAQAAFIKLINDDLRDDAMMKFMFSLRPQQARYFAQLDQFIAYQDGVMAKAGAEAAAVSSRTQFLILVLAGVAAAISVGIAVVTTRGITGPIGYAVKVARRVAEGDLTSVINVTSRDEMGQMLEALNHMNASLVEIVGDVRLGTESISSASGQIASGNLDLSSRTEQQAASLGQTSGAMRALTETVQQNADNARQANQLAANASEVAVRGGAVVSKVVFTMGSITDSSKKIVDIISVIDGIAFQTNILALNAAVEAARAGEQGRGFAVVAAEVRNLAQRSAAAAKEIKALIGDSVDKVREGSSLVEQAGATMQEVVASVRHVTDIMAEITAASQEQSSGIAEVKQTILEMDETTQQNAALVEEAAAAAASMQDQAANLARVVSIFKVEAGGAQAAIHAPVSTVRRPPALRKQIAAAPKAKRVVRQEPELVATEEC</sequence>
<evidence type="ECO:0000313" key="8">
    <source>
        <dbReference type="EMBL" id="NML60474.1"/>
    </source>
</evidence>
<feature type="transmembrane region" description="Helical" evidence="5">
    <location>
        <begin position="6"/>
        <end position="26"/>
    </location>
</feature>
<evidence type="ECO:0000256" key="5">
    <source>
        <dbReference type="SAM" id="Phobius"/>
    </source>
</evidence>